<proteinExistence type="predicted"/>
<keyword evidence="1" id="KW-1185">Reference proteome</keyword>
<gene>
    <name evidence="2" type="primary">LOC108020268</name>
</gene>
<dbReference type="GeneID" id="108020268"/>
<dbReference type="AlphaFoldDB" id="A0AB39ZVA4"/>
<dbReference type="Proteomes" id="UP001652628">
    <property type="component" value="Chromosome 3"/>
</dbReference>
<organism evidence="1 2">
    <name type="scientific">Drosophila suzukii</name>
    <name type="common">Spotted-wing drosophila fruit fly</name>
    <dbReference type="NCBI Taxonomy" id="28584"/>
    <lineage>
        <taxon>Eukaryota</taxon>
        <taxon>Metazoa</taxon>
        <taxon>Ecdysozoa</taxon>
        <taxon>Arthropoda</taxon>
        <taxon>Hexapoda</taxon>
        <taxon>Insecta</taxon>
        <taxon>Pterygota</taxon>
        <taxon>Neoptera</taxon>
        <taxon>Endopterygota</taxon>
        <taxon>Diptera</taxon>
        <taxon>Brachycera</taxon>
        <taxon>Muscomorpha</taxon>
        <taxon>Ephydroidea</taxon>
        <taxon>Drosophilidae</taxon>
        <taxon>Drosophila</taxon>
        <taxon>Sophophora</taxon>
    </lineage>
</organism>
<reference evidence="2" key="1">
    <citation type="submission" date="2025-08" db="UniProtKB">
        <authorList>
            <consortium name="RefSeq"/>
        </authorList>
    </citation>
    <scope>IDENTIFICATION</scope>
</reference>
<accession>A0AB39ZVA4</accession>
<protein>
    <submittedName>
        <fullName evidence="2">Protein terminus</fullName>
    </submittedName>
</protein>
<name>A0AB39ZVA4_DROSZ</name>
<evidence type="ECO:0000313" key="1">
    <source>
        <dbReference type="Proteomes" id="UP001652628"/>
    </source>
</evidence>
<sequence length="381" mass="44063">MARRTQSRFIFEIVENSRVFRHQFFANGSRRADCATCESRVPASEPYNHHWRNDIKNNRSYCIQLGSEEKQILKTIEDQAIEEFILCDGSITARTNDFLLDSGIDAVPQLLRFLSFATDKLEASVGFYVDVKKERMYYESSPLNIENHFDIGEAVDMIFSMLLEKISNYVLLHHKDPLEACVIRRMKVTVKRFCHSPKSKSIPVSKLPLQYQVKNAAECLERGSNKLSSDLIKLVETYINQEEPGRPIPSTLKVNLYSFRVCSTSKELYVVPHLLSGDDVDNTPTFIIQTDVVGGFQGLLEVRNIRKFLKVDSQDRVFECRQCQSHFVDRVHFALHKQIACGRNFMVWSMDKDAIELHENCLPLPKEYFKYEWVGLASKRN</sequence>
<dbReference type="RefSeq" id="XP_016943880.4">
    <property type="nucleotide sequence ID" value="XM_017088391.4"/>
</dbReference>
<evidence type="ECO:0000313" key="2">
    <source>
        <dbReference type="RefSeq" id="XP_016943880.4"/>
    </source>
</evidence>